<sequence length="159" mass="17628">METVYISMFMTLLSCVQSDIVLTQKSNEVKKPGESLRLTCHGSGQDSDGDTVTAYPLSWIRQEPGKGLEWLALISSDSSTTKYASSVEGQFTISRDNSKQALYLDVNSLKIEDTATYFCAVGTMSNVLWSLIQNPQKSLFCPLPPPQKNKLKLVHFPTN</sequence>
<keyword evidence="4" id="KW-0732">Signal</keyword>
<evidence type="ECO:0000256" key="4">
    <source>
        <dbReference type="SAM" id="SignalP"/>
    </source>
</evidence>
<dbReference type="Gene3D" id="2.60.40.10">
    <property type="entry name" value="Immunoglobulins"/>
    <property type="match status" value="1"/>
</dbReference>
<dbReference type="PROSITE" id="PS50835">
    <property type="entry name" value="IG_LIKE"/>
    <property type="match status" value="1"/>
</dbReference>
<feature type="signal peptide" evidence="4">
    <location>
        <begin position="1"/>
        <end position="18"/>
    </location>
</feature>
<evidence type="ECO:0000259" key="5">
    <source>
        <dbReference type="PROSITE" id="PS50835"/>
    </source>
</evidence>
<dbReference type="InterPro" id="IPR007110">
    <property type="entry name" value="Ig-like_dom"/>
</dbReference>
<dbReference type="GO" id="GO:0019814">
    <property type="term" value="C:immunoglobulin complex"/>
    <property type="evidence" value="ECO:0007669"/>
    <property type="project" value="UniProtKB-KW"/>
</dbReference>
<reference evidence="6" key="2">
    <citation type="submission" date="2025-09" db="UniProtKB">
        <authorList>
            <consortium name="Ensembl"/>
        </authorList>
    </citation>
    <scope>IDENTIFICATION</scope>
</reference>
<feature type="chain" id="PRO_5034361821" description="Ig-like domain-containing protein" evidence="4">
    <location>
        <begin position="19"/>
        <end position="159"/>
    </location>
</feature>
<dbReference type="SMART" id="SM00409">
    <property type="entry name" value="IG"/>
    <property type="match status" value="1"/>
</dbReference>
<dbReference type="GO" id="GO:0002250">
    <property type="term" value="P:adaptive immune response"/>
    <property type="evidence" value="ECO:0007669"/>
    <property type="project" value="UniProtKB-KW"/>
</dbReference>
<accession>A0A8C4XEC0</accession>
<dbReference type="PANTHER" id="PTHR23266">
    <property type="entry name" value="IMMUNOGLOBULIN HEAVY CHAIN"/>
    <property type="match status" value="1"/>
</dbReference>
<evidence type="ECO:0000313" key="6">
    <source>
        <dbReference type="Ensembl" id="ENSECRP00000024666.1"/>
    </source>
</evidence>
<dbReference type="GO" id="GO:0005576">
    <property type="term" value="C:extracellular region"/>
    <property type="evidence" value="ECO:0007669"/>
    <property type="project" value="UniProtKB-ARBA"/>
</dbReference>
<dbReference type="InterPro" id="IPR036179">
    <property type="entry name" value="Ig-like_dom_sf"/>
</dbReference>
<evidence type="ECO:0000256" key="3">
    <source>
        <dbReference type="ARBA" id="ARBA00043265"/>
    </source>
</evidence>
<evidence type="ECO:0000256" key="1">
    <source>
        <dbReference type="ARBA" id="ARBA00022859"/>
    </source>
</evidence>
<dbReference type="AlphaFoldDB" id="A0A8C4XEC0"/>
<evidence type="ECO:0000313" key="7">
    <source>
        <dbReference type="Proteomes" id="UP000694620"/>
    </source>
</evidence>
<evidence type="ECO:0000256" key="2">
    <source>
        <dbReference type="ARBA" id="ARBA00023130"/>
    </source>
</evidence>
<keyword evidence="1" id="KW-0391">Immunity</keyword>
<dbReference type="InterPro" id="IPR013106">
    <property type="entry name" value="Ig_V-set"/>
</dbReference>
<keyword evidence="2" id="KW-1064">Adaptive immunity</keyword>
<dbReference type="SUPFAM" id="SSF48726">
    <property type="entry name" value="Immunoglobulin"/>
    <property type="match status" value="1"/>
</dbReference>
<dbReference type="Proteomes" id="UP000694620">
    <property type="component" value="Unassembled WGS sequence"/>
</dbReference>
<dbReference type="InterPro" id="IPR050199">
    <property type="entry name" value="IgHV"/>
</dbReference>
<proteinExistence type="predicted"/>
<dbReference type="Pfam" id="PF07686">
    <property type="entry name" value="V-set"/>
    <property type="match status" value="1"/>
</dbReference>
<dbReference type="InterPro" id="IPR003599">
    <property type="entry name" value="Ig_sub"/>
</dbReference>
<organism evidence="6 7">
    <name type="scientific">Erpetoichthys calabaricus</name>
    <name type="common">Rope fish</name>
    <name type="synonym">Calamoichthys calabaricus</name>
    <dbReference type="NCBI Taxonomy" id="27687"/>
    <lineage>
        <taxon>Eukaryota</taxon>
        <taxon>Metazoa</taxon>
        <taxon>Chordata</taxon>
        <taxon>Craniata</taxon>
        <taxon>Vertebrata</taxon>
        <taxon>Euteleostomi</taxon>
        <taxon>Actinopterygii</taxon>
        <taxon>Polypteriformes</taxon>
        <taxon>Polypteridae</taxon>
        <taxon>Erpetoichthys</taxon>
    </lineage>
</organism>
<dbReference type="SMART" id="SM00406">
    <property type="entry name" value="IGv"/>
    <property type="match status" value="1"/>
</dbReference>
<dbReference type="GeneTree" id="ENSGT01150000286938"/>
<name>A0A8C4XEC0_ERPCA</name>
<keyword evidence="7" id="KW-1185">Reference proteome</keyword>
<reference evidence="6" key="1">
    <citation type="submission" date="2025-08" db="UniProtKB">
        <authorList>
            <consortium name="Ensembl"/>
        </authorList>
    </citation>
    <scope>IDENTIFICATION</scope>
</reference>
<dbReference type="Ensembl" id="ENSECRT00000025202.1">
    <property type="protein sequence ID" value="ENSECRP00000024666.1"/>
    <property type="gene ID" value="ENSECRG00000016704.1"/>
</dbReference>
<feature type="domain" description="Ig-like" evidence="5">
    <location>
        <begin position="18"/>
        <end position="121"/>
    </location>
</feature>
<dbReference type="InterPro" id="IPR013783">
    <property type="entry name" value="Ig-like_fold"/>
</dbReference>
<protein>
    <recommendedName>
        <fullName evidence="5">Ig-like domain-containing protein</fullName>
    </recommendedName>
</protein>
<keyword evidence="3" id="KW-1280">Immunoglobulin</keyword>